<reference evidence="1" key="1">
    <citation type="submission" date="2021-08" db="EMBL/GenBank/DDBJ databases">
        <title>WGS assembly of Ceratopteris richardii.</title>
        <authorList>
            <person name="Marchant D.B."/>
            <person name="Chen G."/>
            <person name="Jenkins J."/>
            <person name="Shu S."/>
            <person name="Leebens-Mack J."/>
            <person name="Grimwood J."/>
            <person name="Schmutz J."/>
            <person name="Soltis P."/>
            <person name="Soltis D."/>
            <person name="Chen Z.-H."/>
        </authorList>
    </citation>
    <scope>NUCLEOTIDE SEQUENCE</scope>
    <source>
        <strain evidence="1">Whitten #5841</strain>
        <tissue evidence="1">Leaf</tissue>
    </source>
</reference>
<dbReference type="AlphaFoldDB" id="A0A8T2R984"/>
<comment type="caution">
    <text evidence="1">The sequence shown here is derived from an EMBL/GenBank/DDBJ whole genome shotgun (WGS) entry which is preliminary data.</text>
</comment>
<evidence type="ECO:0000313" key="2">
    <source>
        <dbReference type="Proteomes" id="UP000825935"/>
    </source>
</evidence>
<protein>
    <submittedName>
        <fullName evidence="1">Uncharacterized protein</fullName>
    </submittedName>
</protein>
<dbReference type="Proteomes" id="UP000825935">
    <property type="component" value="Chromosome 28"/>
</dbReference>
<accession>A0A8T2R984</accession>
<sequence length="219" mass="25445">MQEKRIELMQEYGTSLRKSGSIPTLSKEWAKSIRNTWSHPNHQHMDIPGLKHRSILRKRLIFEDNACKLTQDDARDLSCQRSWHKRLLAQQPHMAIVHDYVPAYIQYNPIYAPFTRQHSWPKYDLLCVLTLATKFLLNYPVMAALKDNTITIKYMCTTIAFWHNEAAHLPDPTCQMLIKILATLIVCLMAFNSESTPQINLAFVMESGHFFFSLVRNPA</sequence>
<dbReference type="EMBL" id="CM035433">
    <property type="protein sequence ID" value="KAH7292972.1"/>
    <property type="molecule type" value="Genomic_DNA"/>
</dbReference>
<name>A0A8T2R984_CERRI</name>
<gene>
    <name evidence="1" type="ORF">KP509_28G006000</name>
</gene>
<proteinExistence type="predicted"/>
<keyword evidence="2" id="KW-1185">Reference proteome</keyword>
<evidence type="ECO:0000313" key="1">
    <source>
        <dbReference type="EMBL" id="KAH7292972.1"/>
    </source>
</evidence>
<organism evidence="1 2">
    <name type="scientific">Ceratopteris richardii</name>
    <name type="common">Triangle waterfern</name>
    <dbReference type="NCBI Taxonomy" id="49495"/>
    <lineage>
        <taxon>Eukaryota</taxon>
        <taxon>Viridiplantae</taxon>
        <taxon>Streptophyta</taxon>
        <taxon>Embryophyta</taxon>
        <taxon>Tracheophyta</taxon>
        <taxon>Polypodiopsida</taxon>
        <taxon>Polypodiidae</taxon>
        <taxon>Polypodiales</taxon>
        <taxon>Pteridineae</taxon>
        <taxon>Pteridaceae</taxon>
        <taxon>Parkerioideae</taxon>
        <taxon>Ceratopteris</taxon>
    </lineage>
</organism>